<evidence type="ECO:0000313" key="2">
    <source>
        <dbReference type="Proteomes" id="UP001165122"/>
    </source>
</evidence>
<protein>
    <submittedName>
        <fullName evidence="1">Uncharacterized protein</fullName>
    </submittedName>
</protein>
<dbReference type="AlphaFoldDB" id="A0A9W7KYT4"/>
<organism evidence="1 2">
    <name type="scientific">Triparma laevis f. longispina</name>
    <dbReference type="NCBI Taxonomy" id="1714387"/>
    <lineage>
        <taxon>Eukaryota</taxon>
        <taxon>Sar</taxon>
        <taxon>Stramenopiles</taxon>
        <taxon>Ochrophyta</taxon>
        <taxon>Bolidophyceae</taxon>
        <taxon>Parmales</taxon>
        <taxon>Triparmaceae</taxon>
        <taxon>Triparma</taxon>
    </lineage>
</organism>
<dbReference type="Proteomes" id="UP001165122">
    <property type="component" value="Unassembled WGS sequence"/>
</dbReference>
<name>A0A9W7KYT4_9STRA</name>
<comment type="caution">
    <text evidence="1">The sequence shown here is derived from an EMBL/GenBank/DDBJ whole genome shotgun (WGS) entry which is preliminary data.</text>
</comment>
<accession>A0A9W7KYT4</accession>
<gene>
    <name evidence="1" type="ORF">TrLO_g12929</name>
</gene>
<sequence>MSKRIDRKITTLFEISARKVSATFTALINSRRITIAQLALNFAALFSIVDLLSDCAMVWEYTRTDKNAKKGVAVICKEALIVLFLIKPGVDVYRVLVKEKNSKDVAVGRHTEMIYVKAIELFTECLLGTLIQAVAFVNGLQSKVAVLSLISSVGTAAFIATASQSKLSLTSRVLYR</sequence>
<dbReference type="EMBL" id="BRXW01000250">
    <property type="protein sequence ID" value="GMI16384.1"/>
    <property type="molecule type" value="Genomic_DNA"/>
</dbReference>
<keyword evidence="2" id="KW-1185">Reference proteome</keyword>
<proteinExistence type="predicted"/>
<evidence type="ECO:0000313" key="1">
    <source>
        <dbReference type="EMBL" id="GMI16384.1"/>
    </source>
</evidence>
<reference evidence="2" key="1">
    <citation type="journal article" date="2023" name="Commun. Biol.">
        <title>Genome analysis of Parmales, the sister group of diatoms, reveals the evolutionary specialization of diatoms from phago-mixotrophs to photoautotrophs.</title>
        <authorList>
            <person name="Ban H."/>
            <person name="Sato S."/>
            <person name="Yoshikawa S."/>
            <person name="Yamada K."/>
            <person name="Nakamura Y."/>
            <person name="Ichinomiya M."/>
            <person name="Sato N."/>
            <person name="Blanc-Mathieu R."/>
            <person name="Endo H."/>
            <person name="Kuwata A."/>
            <person name="Ogata H."/>
        </authorList>
    </citation>
    <scope>NUCLEOTIDE SEQUENCE [LARGE SCALE GENOMIC DNA]</scope>
    <source>
        <strain evidence="2">NIES 3700</strain>
    </source>
</reference>